<evidence type="ECO:0000313" key="4">
    <source>
        <dbReference type="Proteomes" id="UP000501705"/>
    </source>
</evidence>
<feature type="signal peptide" evidence="1">
    <location>
        <begin position="1"/>
        <end position="32"/>
    </location>
</feature>
<dbReference type="RefSeq" id="WP_167463132.1">
    <property type="nucleotide sequence ID" value="NZ_CP046171.1"/>
</dbReference>
<dbReference type="PANTHER" id="PTHR37574">
    <property type="entry name" value="LIPASE B"/>
    <property type="match status" value="1"/>
</dbReference>
<dbReference type="PANTHER" id="PTHR37574:SF1">
    <property type="entry name" value="LIPASE B"/>
    <property type="match status" value="1"/>
</dbReference>
<proteinExistence type="predicted"/>
<dbReference type="GO" id="GO:0016787">
    <property type="term" value="F:hydrolase activity"/>
    <property type="evidence" value="ECO:0007669"/>
    <property type="project" value="UniProtKB-KW"/>
</dbReference>
<dbReference type="InterPro" id="IPR053228">
    <property type="entry name" value="Stereospecific_Lipase"/>
</dbReference>
<evidence type="ECO:0000256" key="1">
    <source>
        <dbReference type="SAM" id="SignalP"/>
    </source>
</evidence>
<name>A0A6G9XT55_NOCBR</name>
<evidence type="ECO:0000259" key="2">
    <source>
        <dbReference type="Pfam" id="PF00561"/>
    </source>
</evidence>
<dbReference type="InterPro" id="IPR029058">
    <property type="entry name" value="AB_hydrolase_fold"/>
</dbReference>
<evidence type="ECO:0000313" key="3">
    <source>
        <dbReference type="EMBL" id="QIS04013.1"/>
    </source>
</evidence>
<organism evidence="3 4">
    <name type="scientific">Nocardia brasiliensis</name>
    <dbReference type="NCBI Taxonomy" id="37326"/>
    <lineage>
        <taxon>Bacteria</taxon>
        <taxon>Bacillati</taxon>
        <taxon>Actinomycetota</taxon>
        <taxon>Actinomycetes</taxon>
        <taxon>Mycobacteriales</taxon>
        <taxon>Nocardiaceae</taxon>
        <taxon>Nocardia</taxon>
    </lineage>
</organism>
<protein>
    <submittedName>
        <fullName evidence="3">Alpha/beta fold hydrolase</fullName>
    </submittedName>
</protein>
<feature type="chain" id="PRO_5026106506" evidence="1">
    <location>
        <begin position="33"/>
        <end position="373"/>
    </location>
</feature>
<dbReference type="EMBL" id="CP046171">
    <property type="protein sequence ID" value="QIS04013.1"/>
    <property type="molecule type" value="Genomic_DNA"/>
</dbReference>
<dbReference type="Proteomes" id="UP000501705">
    <property type="component" value="Chromosome"/>
</dbReference>
<accession>A0A6G9XT55</accession>
<dbReference type="SUPFAM" id="SSF53474">
    <property type="entry name" value="alpha/beta-Hydrolases"/>
    <property type="match status" value="1"/>
</dbReference>
<dbReference type="Pfam" id="PF00561">
    <property type="entry name" value="Abhydrolase_1"/>
    <property type="match status" value="1"/>
</dbReference>
<keyword evidence="3" id="KW-0378">Hydrolase</keyword>
<dbReference type="Gene3D" id="3.40.50.1820">
    <property type="entry name" value="alpha/beta hydrolase"/>
    <property type="match status" value="1"/>
</dbReference>
<dbReference type="InterPro" id="IPR000073">
    <property type="entry name" value="AB_hydrolase_1"/>
</dbReference>
<dbReference type="AlphaFoldDB" id="A0A6G9XT55"/>
<feature type="domain" description="AB hydrolase-1" evidence="2">
    <location>
        <begin position="115"/>
        <end position="232"/>
    </location>
</feature>
<sequence>MKLRSAGRLPIVAVLLGVVLLVLGATSTQANAAPPESSVPQRLAELIGVRGRPAPIAASDSISGLSGGFASDTVGYGPPQRSFLAAFGYGLGHPDAGPAGSNDWDCRPSAAHPRPVVLLHGTWMNAYNSFAYMSGPLRDAGLCTFAFNYGRSGPAQGGGLPPLLPGLMGTGDIADSARQLADFVDRVRTATGAGQVDLIGYSQGAAMANWYTKFEGGADKVGHLVSFGGTHHGTTLDGIGLLGRMINNVGLNVIGAAGVLVGDAAVQQTVGSNFVGQLNAEGDTVPGIDYTVVGTRYDEIVTPYHSTFLRPGAGASVENITLQDGCEQDLSDHQTIMYSPRALSIALRALDPAGHPDLVCTFNPWLIGGGGGL</sequence>
<keyword evidence="1" id="KW-0732">Signal</keyword>
<gene>
    <name evidence="3" type="ORF">F5X71_18280</name>
</gene>
<reference evidence="3 4" key="1">
    <citation type="journal article" date="2019" name="ACS Chem. Biol.">
        <title>Identification and Mobilization of a Cryptic Antibiotic Biosynthesis Gene Locus from a Human-Pathogenic Nocardia Isolate.</title>
        <authorList>
            <person name="Herisse M."/>
            <person name="Ishida K."/>
            <person name="Porter J.L."/>
            <person name="Howden B."/>
            <person name="Hertweck C."/>
            <person name="Stinear T.P."/>
            <person name="Pidot S.J."/>
        </authorList>
    </citation>
    <scope>NUCLEOTIDE SEQUENCE [LARGE SCALE GENOMIC DNA]</scope>
    <source>
        <strain evidence="3 4">AUSMDU00024985</strain>
    </source>
</reference>